<comment type="caution">
    <text evidence="1">The sequence shown here is derived from an EMBL/GenBank/DDBJ whole genome shotgun (WGS) entry which is preliminary data.</text>
</comment>
<sequence length="71" mass="7029">MLEQGLGAASEPVGGIAGRDVELARAGLTEDGDLVGAARAASVVWAGRARFAGAAESWRGFLGGVATRSSA</sequence>
<name>A0A8J3XU23_9ACTN</name>
<dbReference type="AlphaFoldDB" id="A0A8J3XU23"/>
<keyword evidence="2" id="KW-1185">Reference proteome</keyword>
<evidence type="ECO:0000313" key="1">
    <source>
        <dbReference type="EMBL" id="GII54967.1"/>
    </source>
</evidence>
<evidence type="ECO:0000313" key="2">
    <source>
        <dbReference type="Proteomes" id="UP000605992"/>
    </source>
</evidence>
<protein>
    <submittedName>
        <fullName evidence="1">Uncharacterized protein</fullName>
    </submittedName>
</protein>
<accession>A0A8J3XU23</accession>
<dbReference type="Proteomes" id="UP000605992">
    <property type="component" value="Unassembled WGS sequence"/>
</dbReference>
<gene>
    <name evidence="1" type="ORF">Pth03_33560</name>
</gene>
<organism evidence="1 2">
    <name type="scientific">Planotetraspora thailandica</name>
    <dbReference type="NCBI Taxonomy" id="487172"/>
    <lineage>
        <taxon>Bacteria</taxon>
        <taxon>Bacillati</taxon>
        <taxon>Actinomycetota</taxon>
        <taxon>Actinomycetes</taxon>
        <taxon>Streptosporangiales</taxon>
        <taxon>Streptosporangiaceae</taxon>
        <taxon>Planotetraspora</taxon>
    </lineage>
</organism>
<proteinExistence type="predicted"/>
<reference evidence="1" key="1">
    <citation type="submission" date="2021-01" db="EMBL/GenBank/DDBJ databases">
        <title>Whole genome shotgun sequence of Planotetraspora thailandica NBRC 104271.</title>
        <authorList>
            <person name="Komaki H."/>
            <person name="Tamura T."/>
        </authorList>
    </citation>
    <scope>NUCLEOTIDE SEQUENCE</scope>
    <source>
        <strain evidence="1">NBRC 104271</strain>
    </source>
</reference>
<dbReference type="EMBL" id="BOOR01000022">
    <property type="protein sequence ID" value="GII54967.1"/>
    <property type="molecule type" value="Genomic_DNA"/>
</dbReference>